<dbReference type="Proteomes" id="UP000246991">
    <property type="component" value="Unassembled WGS sequence"/>
</dbReference>
<comment type="caution">
    <text evidence="3">The sequence shown here is derived from an EMBL/GenBank/DDBJ whole genome shotgun (WGS) entry which is preliminary data.</text>
</comment>
<protein>
    <recommendedName>
        <fullName evidence="2">DDE-1 domain-containing protein</fullName>
    </recommendedName>
</protein>
<feature type="domain" description="DDE-1" evidence="2">
    <location>
        <begin position="11"/>
        <end position="107"/>
    </location>
</feature>
<organism evidence="3 4">
    <name type="scientific">Tuber magnatum</name>
    <name type="common">white Piedmont truffle</name>
    <dbReference type="NCBI Taxonomy" id="42249"/>
    <lineage>
        <taxon>Eukaryota</taxon>
        <taxon>Fungi</taxon>
        <taxon>Dikarya</taxon>
        <taxon>Ascomycota</taxon>
        <taxon>Pezizomycotina</taxon>
        <taxon>Pezizomycetes</taxon>
        <taxon>Pezizales</taxon>
        <taxon>Tuberaceae</taxon>
        <taxon>Tuber</taxon>
    </lineage>
</organism>
<dbReference type="Pfam" id="PF03184">
    <property type="entry name" value="DDE_1"/>
    <property type="match status" value="1"/>
</dbReference>
<keyword evidence="4" id="KW-1185">Reference proteome</keyword>
<dbReference type="EMBL" id="PYWC01000177">
    <property type="protein sequence ID" value="PWW71610.1"/>
    <property type="molecule type" value="Genomic_DNA"/>
</dbReference>
<evidence type="ECO:0000313" key="4">
    <source>
        <dbReference type="Proteomes" id="UP000246991"/>
    </source>
</evidence>
<evidence type="ECO:0000259" key="2">
    <source>
        <dbReference type="Pfam" id="PF03184"/>
    </source>
</evidence>
<feature type="compositionally biased region" description="Polar residues" evidence="1">
    <location>
        <begin position="131"/>
        <end position="148"/>
    </location>
</feature>
<accession>A0A317SDA7</accession>
<feature type="region of interest" description="Disordered" evidence="1">
    <location>
        <begin position="131"/>
        <end position="158"/>
    </location>
</feature>
<name>A0A317SDA7_9PEZI</name>
<gene>
    <name evidence="3" type="ORF">C7212DRAFT_232868</name>
</gene>
<proteinExistence type="predicted"/>
<dbReference type="STRING" id="42249.A0A317SDA7"/>
<dbReference type="AlphaFoldDB" id="A0A317SDA7"/>
<sequence length="158" mass="17833">FDAFTRDRAGKHLHFLIINCHASHISYQFCKYAVENNIHLLSYPPHSTHLLQPLNVGLFGPLQYFYGKAADDYVRNSCSSVLKGTFWGFDCDARKYAHTKINIKNAFHATGIHPSKPNAVLTQLPSTKSPDSLSFLSDRSLPSTSKQILRTPKTRQDL</sequence>
<reference evidence="3 4" key="1">
    <citation type="submission" date="2018-03" db="EMBL/GenBank/DDBJ databases">
        <title>Genomes of Pezizomycetes fungi and the evolution of truffles.</title>
        <authorList>
            <person name="Murat C."/>
            <person name="Payen T."/>
            <person name="Noel B."/>
            <person name="Kuo A."/>
            <person name="Martin F.M."/>
        </authorList>
    </citation>
    <scope>NUCLEOTIDE SEQUENCE [LARGE SCALE GENOMIC DNA]</scope>
    <source>
        <strain evidence="3">091103-1</strain>
    </source>
</reference>
<dbReference type="GO" id="GO:0003676">
    <property type="term" value="F:nucleic acid binding"/>
    <property type="evidence" value="ECO:0007669"/>
    <property type="project" value="InterPro"/>
</dbReference>
<evidence type="ECO:0000313" key="3">
    <source>
        <dbReference type="EMBL" id="PWW71610.1"/>
    </source>
</evidence>
<dbReference type="InterPro" id="IPR004875">
    <property type="entry name" value="DDE_SF_endonuclease_dom"/>
</dbReference>
<dbReference type="OrthoDB" id="5425161at2759"/>
<feature type="non-terminal residue" evidence="3">
    <location>
        <position position="1"/>
    </location>
</feature>
<evidence type="ECO:0000256" key="1">
    <source>
        <dbReference type="SAM" id="MobiDB-lite"/>
    </source>
</evidence>